<feature type="region of interest" description="Disordered" evidence="1">
    <location>
        <begin position="1"/>
        <end position="83"/>
    </location>
</feature>
<evidence type="ECO:0008006" key="4">
    <source>
        <dbReference type="Google" id="ProtNLM"/>
    </source>
</evidence>
<dbReference type="GO" id="GO:0006275">
    <property type="term" value="P:regulation of DNA replication"/>
    <property type="evidence" value="ECO:0007669"/>
    <property type="project" value="InterPro"/>
</dbReference>
<keyword evidence="3" id="KW-1185">Reference proteome</keyword>
<feature type="compositionally biased region" description="Basic and acidic residues" evidence="1">
    <location>
        <begin position="11"/>
        <end position="27"/>
    </location>
</feature>
<dbReference type="Proteomes" id="UP000494040">
    <property type="component" value="Unassembled WGS sequence"/>
</dbReference>
<feature type="compositionally biased region" description="Acidic residues" evidence="1">
    <location>
        <begin position="159"/>
        <end position="175"/>
    </location>
</feature>
<dbReference type="Pfam" id="PF07412">
    <property type="entry name" value="Geminin"/>
    <property type="match status" value="1"/>
</dbReference>
<dbReference type="OMA" id="CEPGENY"/>
<evidence type="ECO:0000256" key="1">
    <source>
        <dbReference type="SAM" id="MobiDB-lite"/>
    </source>
</evidence>
<dbReference type="Gene3D" id="1.20.5.1180">
    <property type="entry name" value="Geminin coiled-coil domain"/>
    <property type="match status" value="1"/>
</dbReference>
<dbReference type="SUPFAM" id="SSF111469">
    <property type="entry name" value="Geminin coiled-coil domain"/>
    <property type="match status" value="1"/>
</dbReference>
<gene>
    <name evidence="2" type="primary">106664177</name>
</gene>
<dbReference type="KEGG" id="clec:106664177"/>
<reference evidence="2" key="1">
    <citation type="submission" date="2022-01" db="UniProtKB">
        <authorList>
            <consortium name="EnsemblMetazoa"/>
        </authorList>
    </citation>
    <scope>IDENTIFICATION</scope>
</reference>
<proteinExistence type="predicted"/>
<accession>A0A8I6RMY7</accession>
<protein>
    <recommendedName>
        <fullName evidence="4">Geminin</fullName>
    </recommendedName>
</protein>
<dbReference type="InterPro" id="IPR022786">
    <property type="entry name" value="Geminin/Multicilin"/>
</dbReference>
<name>A0A8I6RMY7_CIMLE</name>
<sequence length="175" mass="19715">MRTDLIGQHLQQEKAEKCPTVNNEDRGVNGVRRSLHPLQEAAGDKENLVGGGRLKQMAVTKEKPSTSLPDPKPVKRAKSSKSDKVASILEDLTSEVEPSKEYWELLAEQRRIALEQALKENEQLHERIAILEEENLKCKAVIEDTQAVITTLTEMLNEEKDENEASDENEDSKDK</sequence>
<evidence type="ECO:0000313" key="2">
    <source>
        <dbReference type="EnsemblMetazoa" id="XP_014245118.1"/>
    </source>
</evidence>
<dbReference type="EnsemblMetazoa" id="XM_014389632.1">
    <property type="protein sequence ID" value="XP_014245118.1"/>
    <property type="gene ID" value="LOC106664177"/>
</dbReference>
<feature type="region of interest" description="Disordered" evidence="1">
    <location>
        <begin position="155"/>
        <end position="175"/>
    </location>
</feature>
<evidence type="ECO:0000313" key="3">
    <source>
        <dbReference type="Proteomes" id="UP000494040"/>
    </source>
</evidence>
<dbReference type="AlphaFoldDB" id="A0A8I6RMY7"/>
<organism evidence="2 3">
    <name type="scientific">Cimex lectularius</name>
    <name type="common">Bed bug</name>
    <name type="synonym">Acanthia lectularia</name>
    <dbReference type="NCBI Taxonomy" id="79782"/>
    <lineage>
        <taxon>Eukaryota</taxon>
        <taxon>Metazoa</taxon>
        <taxon>Ecdysozoa</taxon>
        <taxon>Arthropoda</taxon>
        <taxon>Hexapoda</taxon>
        <taxon>Insecta</taxon>
        <taxon>Pterygota</taxon>
        <taxon>Neoptera</taxon>
        <taxon>Paraneoptera</taxon>
        <taxon>Hemiptera</taxon>
        <taxon>Heteroptera</taxon>
        <taxon>Panheteroptera</taxon>
        <taxon>Cimicomorpha</taxon>
        <taxon>Cimicidae</taxon>
        <taxon>Cimex</taxon>
    </lineage>
</organism>
<dbReference type="OrthoDB" id="10043826at2759"/>